<gene>
    <name evidence="8" type="ORF">CAL65_20840</name>
</gene>
<evidence type="ECO:0000256" key="4">
    <source>
        <dbReference type="ARBA" id="ARBA00022679"/>
    </source>
</evidence>
<keyword evidence="5 7" id="KW-0472">Membrane</keyword>
<dbReference type="PIRSF" id="PIRSF026649">
    <property type="entry name" value="MsbB"/>
    <property type="match status" value="1"/>
</dbReference>
<dbReference type="InterPro" id="IPR004960">
    <property type="entry name" value="LipA_acyltrans"/>
</dbReference>
<keyword evidence="9" id="KW-1185">Reference proteome</keyword>
<keyword evidence="6" id="KW-0012">Acyltransferase</keyword>
<dbReference type="AlphaFoldDB" id="A0A3E0WJF6"/>
<evidence type="ECO:0008006" key="10">
    <source>
        <dbReference type="Google" id="ProtNLM"/>
    </source>
</evidence>
<dbReference type="Proteomes" id="UP000256763">
    <property type="component" value="Unassembled WGS sequence"/>
</dbReference>
<evidence type="ECO:0000256" key="2">
    <source>
        <dbReference type="ARBA" id="ARBA00022475"/>
    </source>
</evidence>
<dbReference type="GO" id="GO:0016746">
    <property type="term" value="F:acyltransferase activity"/>
    <property type="evidence" value="ECO:0007669"/>
    <property type="project" value="UniProtKB-KW"/>
</dbReference>
<dbReference type="Pfam" id="PF03279">
    <property type="entry name" value="Lip_A_acyltrans"/>
    <property type="match status" value="1"/>
</dbReference>
<evidence type="ECO:0000256" key="7">
    <source>
        <dbReference type="SAM" id="Phobius"/>
    </source>
</evidence>
<dbReference type="RefSeq" id="WP_116304009.1">
    <property type="nucleotide sequence ID" value="NZ_NFZV01000036.1"/>
</dbReference>
<dbReference type="PANTHER" id="PTHR30606:SF10">
    <property type="entry name" value="PHOSPHATIDYLINOSITOL MANNOSIDE ACYLTRANSFERASE"/>
    <property type="match status" value="1"/>
</dbReference>
<dbReference type="CDD" id="cd07984">
    <property type="entry name" value="LPLAT_LABLAT-like"/>
    <property type="match status" value="1"/>
</dbReference>
<dbReference type="GO" id="GO:0005886">
    <property type="term" value="C:plasma membrane"/>
    <property type="evidence" value="ECO:0007669"/>
    <property type="project" value="UniProtKB-SubCell"/>
</dbReference>
<keyword evidence="3" id="KW-0997">Cell inner membrane</keyword>
<dbReference type="PANTHER" id="PTHR30606">
    <property type="entry name" value="LIPID A BIOSYNTHESIS LAUROYL ACYLTRANSFERASE"/>
    <property type="match status" value="1"/>
</dbReference>
<dbReference type="EMBL" id="NFZW01000036">
    <property type="protein sequence ID" value="RFA32005.1"/>
    <property type="molecule type" value="Genomic_DNA"/>
</dbReference>
<organism evidence="8 9">
    <name type="scientific">Alkalilimnicola ehrlichii</name>
    <dbReference type="NCBI Taxonomy" id="351052"/>
    <lineage>
        <taxon>Bacteria</taxon>
        <taxon>Pseudomonadati</taxon>
        <taxon>Pseudomonadota</taxon>
        <taxon>Gammaproteobacteria</taxon>
        <taxon>Chromatiales</taxon>
        <taxon>Ectothiorhodospiraceae</taxon>
        <taxon>Alkalilimnicola</taxon>
    </lineage>
</organism>
<feature type="transmembrane region" description="Helical" evidence="7">
    <location>
        <begin position="20"/>
        <end position="39"/>
    </location>
</feature>
<dbReference type="OrthoDB" id="9803456at2"/>
<comment type="subcellular location">
    <subcellularLocation>
        <location evidence="1">Cell inner membrane</location>
    </subcellularLocation>
</comment>
<evidence type="ECO:0000313" key="8">
    <source>
        <dbReference type="EMBL" id="RFA32005.1"/>
    </source>
</evidence>
<evidence type="ECO:0000256" key="6">
    <source>
        <dbReference type="ARBA" id="ARBA00023315"/>
    </source>
</evidence>
<name>A0A3E0WJF6_9GAMM</name>
<dbReference type="GO" id="GO:0009247">
    <property type="term" value="P:glycolipid biosynthetic process"/>
    <property type="evidence" value="ECO:0007669"/>
    <property type="project" value="UniProtKB-ARBA"/>
</dbReference>
<sequence>MPSIDKLLIVKVILRLAGYLPLPALHAIGFLLGSLFAAFPNDLRRDTRFNLKLCFPELSERERKRLLKHALRETFKAMTEVAAFWQWKPERLDALVKETRDLHVLYDAVEKGDGVIVAVPHLGAWELLPIYFSRRIPLHSLYRPPRNIEFDPLVRSARERLGGHTYPANPRGIRSLYKALSQGEVAAILPDQEPRGEGVFAPFFGVPAKTMTLLPKLAERSGAAVVYVFAIRLPWGRGYRIQCLPAPEGVSAADSTVAATAMNHGIEQCAQEALPQYQWSYRRFRKQPNGGKNRYKKQPR</sequence>
<accession>A0A3E0WJF6</accession>
<keyword evidence="7" id="KW-1133">Transmembrane helix</keyword>
<evidence type="ECO:0000256" key="5">
    <source>
        <dbReference type="ARBA" id="ARBA00023136"/>
    </source>
</evidence>
<evidence type="ECO:0000256" key="3">
    <source>
        <dbReference type="ARBA" id="ARBA00022519"/>
    </source>
</evidence>
<reference evidence="9" key="1">
    <citation type="submission" date="2017-05" db="EMBL/GenBank/DDBJ databases">
        <authorList>
            <person name="Sharma S."/>
            <person name="Sidhu C."/>
            <person name="Pinnaka A.K."/>
        </authorList>
    </citation>
    <scope>NUCLEOTIDE SEQUENCE [LARGE SCALE GENOMIC DNA]</scope>
    <source>
        <strain evidence="9">AK93</strain>
    </source>
</reference>
<evidence type="ECO:0000313" key="9">
    <source>
        <dbReference type="Proteomes" id="UP000256763"/>
    </source>
</evidence>
<keyword evidence="7" id="KW-0812">Transmembrane</keyword>
<proteinExistence type="predicted"/>
<keyword evidence="4" id="KW-0808">Transferase</keyword>
<evidence type="ECO:0000256" key="1">
    <source>
        <dbReference type="ARBA" id="ARBA00004533"/>
    </source>
</evidence>
<comment type="caution">
    <text evidence="8">The sequence shown here is derived from an EMBL/GenBank/DDBJ whole genome shotgun (WGS) entry which is preliminary data.</text>
</comment>
<keyword evidence="2" id="KW-1003">Cell membrane</keyword>
<protein>
    <recommendedName>
        <fullName evidence="10">Lipid A biosynthesis acyltransferase</fullName>
    </recommendedName>
</protein>